<keyword evidence="1" id="KW-0378">Hydrolase</keyword>
<dbReference type="EMBL" id="JACHHN010000012">
    <property type="protein sequence ID" value="MBB5193576.1"/>
    <property type="molecule type" value="Genomic_DNA"/>
</dbReference>
<dbReference type="PROSITE" id="PS51257">
    <property type="entry name" value="PROKAR_LIPOPROTEIN"/>
    <property type="match status" value="1"/>
</dbReference>
<reference evidence="3 4" key="1">
    <citation type="submission" date="2020-08" db="EMBL/GenBank/DDBJ databases">
        <title>Genomic Encyclopedia of Type Strains, Phase IV (KMG-IV): sequencing the most valuable type-strain genomes for metagenomic binning, comparative biology and taxonomic classification.</title>
        <authorList>
            <person name="Goeker M."/>
        </authorList>
    </citation>
    <scope>NUCLEOTIDE SEQUENCE [LARGE SCALE GENOMIC DNA]</scope>
    <source>
        <strain evidence="3 4">DSM 18233</strain>
    </source>
</reference>
<evidence type="ECO:0000313" key="4">
    <source>
        <dbReference type="Proteomes" id="UP000543030"/>
    </source>
</evidence>
<dbReference type="AlphaFoldDB" id="A0A840RMS5"/>
<feature type="chain" id="PRO_5032941672" description="Phosphoesterase family protein" evidence="2">
    <location>
        <begin position="21"/>
        <end position="429"/>
    </location>
</feature>
<evidence type="ECO:0000256" key="1">
    <source>
        <dbReference type="ARBA" id="ARBA00022801"/>
    </source>
</evidence>
<gene>
    <name evidence="3" type="ORF">HNQ50_004334</name>
</gene>
<dbReference type="InterPro" id="IPR017850">
    <property type="entry name" value="Alkaline_phosphatase_core_sf"/>
</dbReference>
<evidence type="ECO:0000313" key="3">
    <source>
        <dbReference type="EMBL" id="MBB5193576.1"/>
    </source>
</evidence>
<accession>A0A840RMS5</accession>
<dbReference type="InterPro" id="IPR007312">
    <property type="entry name" value="Phosphoesterase"/>
</dbReference>
<dbReference type="PANTHER" id="PTHR31956">
    <property type="entry name" value="NON-SPECIFIC PHOSPHOLIPASE C4-RELATED"/>
    <property type="match status" value="1"/>
</dbReference>
<dbReference type="Proteomes" id="UP000543030">
    <property type="component" value="Unassembled WGS sequence"/>
</dbReference>
<keyword evidence="2" id="KW-0732">Signal</keyword>
<feature type="signal peptide" evidence="2">
    <location>
        <begin position="1"/>
        <end position="20"/>
    </location>
</feature>
<proteinExistence type="predicted"/>
<sequence>MKTTWNKWLAAILGSAIVLGAMVGCNSSSDSTTVSAPTPTPTPAPSIHSIRHVFVLTLENENYSTTFAASSPATYLSQTLVGQGALVPQYFGTGHVSLDNYIAMISGQSGNPVTNTDCQTYSEFAQTGTDSDGQAIGQGCIYPATIKTLPDQLKAAGLTWHGYMEDMGFDPARESATCGHPIIGTQDMTQSPEASTPSIATGDQYATRHNPFMYFHSIIDSSECNNNVTELAQLQNDLKSISTTANFNFITPNLCHDGHDSPCVTGEAGGLLSADAFLKKWVPIITASPAFQQDGLLIINFDESSATSNTTTMTSATTGNMTVIYDGASCCGQKPGPNLASFPQTLPLGNYTTHGITFAITMTYNSFGGDQTGAVMLSPFIKGGTVTSTAYNHYSLLRSIEDIFNLGHLGYAGQDGLTSFGSDIFNNLH</sequence>
<evidence type="ECO:0000256" key="2">
    <source>
        <dbReference type="SAM" id="SignalP"/>
    </source>
</evidence>
<dbReference type="RefSeq" id="WP_184103310.1">
    <property type="nucleotide sequence ID" value="NZ_JACHHN010000012.1"/>
</dbReference>
<name>A0A840RMS5_9NEIS</name>
<dbReference type="Pfam" id="PF04185">
    <property type="entry name" value="Phosphoesterase"/>
    <property type="match status" value="1"/>
</dbReference>
<organism evidence="3 4">
    <name type="scientific">Silvimonas terrae</name>
    <dbReference type="NCBI Taxonomy" id="300266"/>
    <lineage>
        <taxon>Bacteria</taxon>
        <taxon>Pseudomonadati</taxon>
        <taxon>Pseudomonadota</taxon>
        <taxon>Betaproteobacteria</taxon>
        <taxon>Neisseriales</taxon>
        <taxon>Chitinibacteraceae</taxon>
        <taxon>Silvimonas</taxon>
    </lineage>
</organism>
<evidence type="ECO:0008006" key="5">
    <source>
        <dbReference type="Google" id="ProtNLM"/>
    </source>
</evidence>
<dbReference type="PANTHER" id="PTHR31956:SF8">
    <property type="entry name" value="ACID PHOSPHATASE PHOA (AFU_ORTHOLOGUE AFUA_1G03570)"/>
    <property type="match status" value="1"/>
</dbReference>
<dbReference type="Gene3D" id="3.40.720.10">
    <property type="entry name" value="Alkaline Phosphatase, subunit A"/>
    <property type="match status" value="1"/>
</dbReference>
<dbReference type="GO" id="GO:0016788">
    <property type="term" value="F:hydrolase activity, acting on ester bonds"/>
    <property type="evidence" value="ECO:0007669"/>
    <property type="project" value="InterPro"/>
</dbReference>
<keyword evidence="4" id="KW-1185">Reference proteome</keyword>
<dbReference type="GO" id="GO:0009395">
    <property type="term" value="P:phospholipid catabolic process"/>
    <property type="evidence" value="ECO:0007669"/>
    <property type="project" value="TreeGrafter"/>
</dbReference>
<protein>
    <recommendedName>
        <fullName evidence="5">Phosphoesterase family protein</fullName>
    </recommendedName>
</protein>
<comment type="caution">
    <text evidence="3">The sequence shown here is derived from an EMBL/GenBank/DDBJ whole genome shotgun (WGS) entry which is preliminary data.</text>
</comment>